<reference evidence="2 3" key="1">
    <citation type="submission" date="2016-11" db="EMBL/GenBank/DDBJ databases">
        <authorList>
            <person name="Jaros S."/>
            <person name="Januszkiewicz K."/>
            <person name="Wedrychowicz H."/>
        </authorList>
    </citation>
    <scope>NUCLEOTIDE SEQUENCE [LARGE SCALE GENOMIC DNA]</scope>
    <source>
        <strain evidence="2 3">DSM 21864</strain>
    </source>
</reference>
<keyword evidence="3" id="KW-1185">Reference proteome</keyword>
<feature type="transmembrane region" description="Helical" evidence="1">
    <location>
        <begin position="253"/>
        <end position="272"/>
    </location>
</feature>
<organism evidence="2 3">
    <name type="scientific">Clostridium amylolyticum</name>
    <dbReference type="NCBI Taxonomy" id="1121298"/>
    <lineage>
        <taxon>Bacteria</taxon>
        <taxon>Bacillati</taxon>
        <taxon>Bacillota</taxon>
        <taxon>Clostridia</taxon>
        <taxon>Eubacteriales</taxon>
        <taxon>Clostridiaceae</taxon>
        <taxon>Clostridium</taxon>
    </lineage>
</organism>
<keyword evidence="1" id="KW-1133">Transmembrane helix</keyword>
<dbReference type="AlphaFoldDB" id="A0A1M6HD42"/>
<protein>
    <submittedName>
        <fullName evidence="2">Uncharacterized protein</fullName>
    </submittedName>
</protein>
<keyword evidence="1" id="KW-0812">Transmembrane</keyword>
<name>A0A1M6HD42_9CLOT</name>
<evidence type="ECO:0000313" key="2">
    <source>
        <dbReference type="EMBL" id="SHJ20046.1"/>
    </source>
</evidence>
<accession>A0A1M6HD42</accession>
<dbReference type="RefSeq" id="WP_073006925.1">
    <property type="nucleotide sequence ID" value="NZ_FQZO01000003.1"/>
</dbReference>
<feature type="transmembrane region" description="Helical" evidence="1">
    <location>
        <begin position="46"/>
        <end position="70"/>
    </location>
</feature>
<feature type="transmembrane region" description="Helical" evidence="1">
    <location>
        <begin position="225"/>
        <end position="241"/>
    </location>
</feature>
<proteinExistence type="predicted"/>
<dbReference type="OrthoDB" id="1929528at2"/>
<feature type="transmembrane region" description="Helical" evidence="1">
    <location>
        <begin position="163"/>
        <end position="186"/>
    </location>
</feature>
<feature type="transmembrane region" description="Helical" evidence="1">
    <location>
        <begin position="98"/>
        <end position="118"/>
    </location>
</feature>
<sequence>MKKIYFSFTSYMKILTRNIWTYIFLIANLLYLLPVTLSFIPKNNAGGALAASAYFSVSGVLFFMVLGYFLSNTEDNNNCNELMATFNDAKASQSFSKIIVIFVTALSVSLLGFLIYFIEYLIYKVDMYFLAPTIKYILLYYFLPFTISGIIGIIIGNLIKSKLAYILLVLIWCFITSINTVIFQLITNFLLIDLKQLGVILNITVSEPHMHYNPLYGLPIEKRRFIFMGIYLFIVLFILTIQNLLQYEKRNKYLKIVIPLFLFIFTSLGWMYKHSSRIIYYDLTSDSIRHYDSGYPPYKQAINSNSYNKINISSYDINLDITKDLSASVTFDINFPNNNISQGSFTLYHNFNITQLNTSQGKDLSFKREGDIVTFYIPDNKEKNLTLNIEYSGFSSPIFYANSNGILLPSFFPWIPQENLFNAYNINNNSLNINYNPKPIHYSLKLNHPKSMYCNIPFIDKGKWEGLSNNGITVMAGDINTITSSNLVMVYPKVFQEQADSLPDYKPQLEKLFGDIIEDLALENKSAEIKNMYSIPIRSTMSNTTIIKNGNEIYIDSNNGFINKTKQVPPRVFLIPLTTALCSEEETLTSQNNLLYSSFLFSYEYWYLYKSNEKKLEYSMFMNMLNASKAMSEDKNNKDDISKRDYEFYSCLNDFFSKHITNEKFMKNFFRDYYKYLSTNPNLTINEVKDFIKSKDR</sequence>
<feature type="transmembrane region" description="Helical" evidence="1">
    <location>
        <begin position="138"/>
        <end position="156"/>
    </location>
</feature>
<keyword evidence="1" id="KW-0472">Membrane</keyword>
<gene>
    <name evidence="2" type="ORF">SAMN05444401_2475</name>
</gene>
<dbReference type="EMBL" id="FQZO01000003">
    <property type="protein sequence ID" value="SHJ20046.1"/>
    <property type="molecule type" value="Genomic_DNA"/>
</dbReference>
<feature type="transmembrane region" description="Helical" evidence="1">
    <location>
        <begin position="20"/>
        <end position="40"/>
    </location>
</feature>
<dbReference type="Proteomes" id="UP000184080">
    <property type="component" value="Unassembled WGS sequence"/>
</dbReference>
<dbReference type="STRING" id="1121298.SAMN05444401_2475"/>
<evidence type="ECO:0000313" key="3">
    <source>
        <dbReference type="Proteomes" id="UP000184080"/>
    </source>
</evidence>
<evidence type="ECO:0000256" key="1">
    <source>
        <dbReference type="SAM" id="Phobius"/>
    </source>
</evidence>